<dbReference type="Proteomes" id="UP001309876">
    <property type="component" value="Unassembled WGS sequence"/>
</dbReference>
<organism evidence="3 4">
    <name type="scientific">Lithohypha guttulata</name>
    <dbReference type="NCBI Taxonomy" id="1690604"/>
    <lineage>
        <taxon>Eukaryota</taxon>
        <taxon>Fungi</taxon>
        <taxon>Dikarya</taxon>
        <taxon>Ascomycota</taxon>
        <taxon>Pezizomycotina</taxon>
        <taxon>Eurotiomycetes</taxon>
        <taxon>Chaetothyriomycetidae</taxon>
        <taxon>Chaetothyriales</taxon>
        <taxon>Trichomeriaceae</taxon>
        <taxon>Lithohypha</taxon>
    </lineage>
</organism>
<accession>A0AAN7SUZ6</accession>
<dbReference type="PANTHER" id="PTHR31749">
    <property type="entry name" value="KINETOCHORE-ASSOCIATED PROTEIN NSL1 HOMOLOG"/>
    <property type="match status" value="1"/>
</dbReference>
<evidence type="ECO:0000256" key="2">
    <source>
        <dbReference type="SAM" id="MobiDB-lite"/>
    </source>
</evidence>
<dbReference type="InterPro" id="IPR013950">
    <property type="entry name" value="Mis14/Nsl1"/>
</dbReference>
<feature type="compositionally biased region" description="Basic and acidic residues" evidence="2">
    <location>
        <begin position="69"/>
        <end position="84"/>
    </location>
</feature>
<name>A0AAN7SUZ6_9EURO</name>
<evidence type="ECO:0000256" key="1">
    <source>
        <dbReference type="SAM" id="Coils"/>
    </source>
</evidence>
<sequence>MAQTTTDNLHRKVELQSYADLTYLQQNLAKAAREKLDLHFPPQHSARQAAPADVITLGGAPAEPEAQPGEDKENEHEEANEDPLRKHVRHLVDSFLQETFSSAAHSISVNGIDASSLPHSQVPTCSNPTFSPDEAISKPLDPSEEIEGIHYTYGTFDSKAAKRVQTLYAELETLTTQVSKLRREAPKASADAYAAQLEAAVLADDKNWTAEQARLQKESHQRLELDPLRDGWNEDVKDVYTRGVHGLAVLSGLSHDEEGSGREMVSLTETVGKVQRARGVAMEFEHESKKQRQVWKTQAPIAAQSFITFRFIGT</sequence>
<keyword evidence="4" id="KW-1185">Reference proteome</keyword>
<dbReference type="Pfam" id="PF08641">
    <property type="entry name" value="Mis14"/>
    <property type="match status" value="1"/>
</dbReference>
<dbReference type="GO" id="GO:0000444">
    <property type="term" value="C:MIS12/MIND type complex"/>
    <property type="evidence" value="ECO:0007669"/>
    <property type="project" value="TreeGrafter"/>
</dbReference>
<comment type="caution">
    <text evidence="3">The sequence shown here is derived from an EMBL/GenBank/DDBJ whole genome shotgun (WGS) entry which is preliminary data.</text>
</comment>
<protein>
    <submittedName>
        <fullName evidence="3">Uncharacterized protein</fullName>
    </submittedName>
</protein>
<dbReference type="EMBL" id="JAVRRJ010000008">
    <property type="protein sequence ID" value="KAK5082098.1"/>
    <property type="molecule type" value="Genomic_DNA"/>
</dbReference>
<dbReference type="AlphaFoldDB" id="A0AAN7SUZ6"/>
<evidence type="ECO:0000313" key="3">
    <source>
        <dbReference type="EMBL" id="KAK5082098.1"/>
    </source>
</evidence>
<feature type="region of interest" description="Disordered" evidence="2">
    <location>
        <begin position="58"/>
        <end position="84"/>
    </location>
</feature>
<reference evidence="3 4" key="1">
    <citation type="submission" date="2023-08" db="EMBL/GenBank/DDBJ databases">
        <title>Black Yeasts Isolated from many extreme environments.</title>
        <authorList>
            <person name="Coleine C."/>
            <person name="Stajich J.E."/>
            <person name="Selbmann L."/>
        </authorList>
    </citation>
    <scope>NUCLEOTIDE SEQUENCE [LARGE SCALE GENOMIC DNA]</scope>
    <source>
        <strain evidence="3 4">CCFEE 5910</strain>
    </source>
</reference>
<gene>
    <name evidence="3" type="ORF">LTR05_007240</name>
</gene>
<feature type="coiled-coil region" evidence="1">
    <location>
        <begin position="164"/>
        <end position="191"/>
    </location>
</feature>
<dbReference type="GO" id="GO:0000070">
    <property type="term" value="P:mitotic sister chromatid segregation"/>
    <property type="evidence" value="ECO:0007669"/>
    <property type="project" value="InterPro"/>
</dbReference>
<evidence type="ECO:0000313" key="4">
    <source>
        <dbReference type="Proteomes" id="UP001309876"/>
    </source>
</evidence>
<dbReference type="PANTHER" id="PTHR31749:SF3">
    <property type="entry name" value="KINETOCHORE-ASSOCIATED PROTEIN NSL1 HOMOLOG"/>
    <property type="match status" value="1"/>
</dbReference>
<keyword evidence="1" id="KW-0175">Coiled coil</keyword>
<proteinExistence type="predicted"/>